<feature type="transmembrane region" description="Helical" evidence="7">
    <location>
        <begin position="200"/>
        <end position="223"/>
    </location>
</feature>
<keyword evidence="2 7" id="KW-0813">Transport</keyword>
<dbReference type="InterPro" id="IPR051393">
    <property type="entry name" value="ABC_transporter_permease"/>
</dbReference>
<feature type="transmembrane region" description="Helical" evidence="7">
    <location>
        <begin position="73"/>
        <end position="94"/>
    </location>
</feature>
<evidence type="ECO:0000259" key="8">
    <source>
        <dbReference type="PROSITE" id="PS50928"/>
    </source>
</evidence>
<feature type="transmembrane region" description="Helical" evidence="7">
    <location>
        <begin position="106"/>
        <end position="126"/>
    </location>
</feature>
<dbReference type="SUPFAM" id="SSF161098">
    <property type="entry name" value="MetI-like"/>
    <property type="match status" value="1"/>
</dbReference>
<dbReference type="Pfam" id="PF00528">
    <property type="entry name" value="BPD_transp_1"/>
    <property type="match status" value="1"/>
</dbReference>
<dbReference type="RefSeq" id="WP_072840486.1">
    <property type="nucleotide sequence ID" value="NZ_FQVF01000014.1"/>
</dbReference>
<comment type="similarity">
    <text evidence="7">Belongs to the binding-protein-dependent transport system permease family.</text>
</comment>
<sequence>MAESYRRSRWTNGLFVVPYLSVFLTLLVFPLGWGIWLSLNKVDLFGGERFIGLKNYARVLSDPIFGQAVKNTLIFVGVSVPTLVILGLFLALALNKTSKGSSFLRGLFFASSILSVTIVTLIWRIVFIPNDGLMSLIFEFFGWQPIGFLSTTGWSLFSVGVATVWWCIGLPMMLFLAALQQIPKDLYEAAALDNASRWRVLTRITLPSIKSTIMLVAIIQVVMQFQLFGQAQLMTNGGPAGSSRPIVMYIYEVGFLRWDIGLGAAASQILFLIILCAAMLQYWVSTRKEEVDA</sequence>
<keyword evidence="4 7" id="KW-0812">Transmembrane</keyword>
<protein>
    <submittedName>
        <fullName evidence="9">Carbohydrate ABC transporter membrane protein 1, CUT1 family</fullName>
    </submittedName>
</protein>
<evidence type="ECO:0000256" key="3">
    <source>
        <dbReference type="ARBA" id="ARBA00022475"/>
    </source>
</evidence>
<dbReference type="EMBL" id="FQVF01000014">
    <property type="protein sequence ID" value="SHF97337.1"/>
    <property type="molecule type" value="Genomic_DNA"/>
</dbReference>
<dbReference type="Proteomes" id="UP000184517">
    <property type="component" value="Unassembled WGS sequence"/>
</dbReference>
<keyword evidence="6 7" id="KW-0472">Membrane</keyword>
<comment type="subcellular location">
    <subcellularLocation>
        <location evidence="1 7">Cell membrane</location>
        <topology evidence="1 7">Multi-pass membrane protein</topology>
    </subcellularLocation>
</comment>
<dbReference type="PROSITE" id="PS50928">
    <property type="entry name" value="ABC_TM1"/>
    <property type="match status" value="1"/>
</dbReference>
<dbReference type="InterPro" id="IPR035906">
    <property type="entry name" value="MetI-like_sf"/>
</dbReference>
<dbReference type="AlphaFoldDB" id="A0A1M5G0J5"/>
<gene>
    <name evidence="9" type="ORF">SAMN02745753_02986</name>
</gene>
<evidence type="ECO:0000256" key="1">
    <source>
        <dbReference type="ARBA" id="ARBA00004651"/>
    </source>
</evidence>
<reference evidence="10" key="1">
    <citation type="submission" date="2016-11" db="EMBL/GenBank/DDBJ databases">
        <authorList>
            <person name="Varghese N."/>
            <person name="Submissions S."/>
        </authorList>
    </citation>
    <scope>NUCLEOTIDE SEQUENCE [LARGE SCALE GENOMIC DNA]</scope>
    <source>
        <strain evidence="10">DSM 16579</strain>
    </source>
</reference>
<evidence type="ECO:0000313" key="10">
    <source>
        <dbReference type="Proteomes" id="UP000184517"/>
    </source>
</evidence>
<evidence type="ECO:0000313" key="9">
    <source>
        <dbReference type="EMBL" id="SHF97337.1"/>
    </source>
</evidence>
<feature type="transmembrane region" description="Helical" evidence="7">
    <location>
        <begin position="12"/>
        <end position="36"/>
    </location>
</feature>
<proteinExistence type="inferred from homology"/>
<evidence type="ECO:0000256" key="4">
    <source>
        <dbReference type="ARBA" id="ARBA00022692"/>
    </source>
</evidence>
<dbReference type="InterPro" id="IPR000515">
    <property type="entry name" value="MetI-like"/>
</dbReference>
<keyword evidence="3" id="KW-1003">Cell membrane</keyword>
<feature type="transmembrane region" description="Helical" evidence="7">
    <location>
        <begin position="146"/>
        <end position="179"/>
    </location>
</feature>
<organism evidence="9 10">
    <name type="scientific">Marinomonas polaris DSM 16579</name>
    <dbReference type="NCBI Taxonomy" id="1122206"/>
    <lineage>
        <taxon>Bacteria</taxon>
        <taxon>Pseudomonadati</taxon>
        <taxon>Pseudomonadota</taxon>
        <taxon>Gammaproteobacteria</taxon>
        <taxon>Oceanospirillales</taxon>
        <taxon>Oceanospirillaceae</taxon>
        <taxon>Marinomonas</taxon>
    </lineage>
</organism>
<accession>A0A1M5G0J5</accession>
<keyword evidence="10" id="KW-1185">Reference proteome</keyword>
<evidence type="ECO:0000256" key="2">
    <source>
        <dbReference type="ARBA" id="ARBA00022448"/>
    </source>
</evidence>
<dbReference type="STRING" id="1122206.SAMN02745753_02986"/>
<keyword evidence="5 7" id="KW-1133">Transmembrane helix</keyword>
<dbReference type="CDD" id="cd06261">
    <property type="entry name" value="TM_PBP2"/>
    <property type="match status" value="1"/>
</dbReference>
<evidence type="ECO:0000256" key="5">
    <source>
        <dbReference type="ARBA" id="ARBA00022989"/>
    </source>
</evidence>
<dbReference type="PANTHER" id="PTHR30193:SF37">
    <property type="entry name" value="INNER MEMBRANE ABC TRANSPORTER PERMEASE PROTEIN YCJO"/>
    <property type="match status" value="1"/>
</dbReference>
<name>A0A1M5G0J5_9GAMM</name>
<dbReference type="PANTHER" id="PTHR30193">
    <property type="entry name" value="ABC TRANSPORTER PERMEASE PROTEIN"/>
    <property type="match status" value="1"/>
</dbReference>
<dbReference type="Gene3D" id="1.10.3720.10">
    <property type="entry name" value="MetI-like"/>
    <property type="match status" value="1"/>
</dbReference>
<evidence type="ECO:0000256" key="6">
    <source>
        <dbReference type="ARBA" id="ARBA00023136"/>
    </source>
</evidence>
<feature type="domain" description="ABC transmembrane type-1" evidence="8">
    <location>
        <begin position="69"/>
        <end position="281"/>
    </location>
</feature>
<dbReference type="OrthoDB" id="9805108at2"/>
<dbReference type="GO" id="GO:0055085">
    <property type="term" value="P:transmembrane transport"/>
    <property type="evidence" value="ECO:0007669"/>
    <property type="project" value="InterPro"/>
</dbReference>
<dbReference type="GO" id="GO:0005886">
    <property type="term" value="C:plasma membrane"/>
    <property type="evidence" value="ECO:0007669"/>
    <property type="project" value="UniProtKB-SubCell"/>
</dbReference>
<evidence type="ECO:0000256" key="7">
    <source>
        <dbReference type="RuleBase" id="RU363032"/>
    </source>
</evidence>
<feature type="transmembrane region" description="Helical" evidence="7">
    <location>
        <begin position="260"/>
        <end position="284"/>
    </location>
</feature>